<feature type="binding site" evidence="10">
    <location>
        <position position="332"/>
    </location>
    <ligand>
        <name>NAD(+)</name>
        <dbReference type="ChEBI" id="CHEBI:57540"/>
    </ligand>
</feature>
<dbReference type="InterPro" id="IPR001732">
    <property type="entry name" value="UDP-Glc/GDP-Man_DH_N"/>
</dbReference>
<evidence type="ECO:0000256" key="1">
    <source>
        <dbReference type="ARBA" id="ARBA00004701"/>
    </source>
</evidence>
<evidence type="ECO:0000256" key="3">
    <source>
        <dbReference type="ARBA" id="ARBA00012954"/>
    </source>
</evidence>
<dbReference type="NCBIfam" id="TIGR03026">
    <property type="entry name" value="NDP-sugDHase"/>
    <property type="match status" value="1"/>
</dbReference>
<proteinExistence type="inferred from homology"/>
<protein>
    <recommendedName>
        <fullName evidence="3 7">UDP-glucose 6-dehydrogenase</fullName>
        <ecNumber evidence="3 7">1.1.1.22</ecNumber>
    </recommendedName>
</protein>
<dbReference type="InterPro" id="IPR028357">
    <property type="entry name" value="UDPglc_DH_bac"/>
</dbReference>
<feature type="binding site" evidence="10">
    <location>
        <position position="35"/>
    </location>
    <ligand>
        <name>NAD(+)</name>
        <dbReference type="ChEBI" id="CHEBI:57540"/>
    </ligand>
</feature>
<dbReference type="InterPro" id="IPR014026">
    <property type="entry name" value="UDP-Glc/GDP-Man_DH_dimer"/>
</dbReference>
<dbReference type="GO" id="GO:0003979">
    <property type="term" value="F:UDP-glucose 6-dehydrogenase activity"/>
    <property type="evidence" value="ECO:0007669"/>
    <property type="project" value="UniProtKB-EC"/>
</dbReference>
<comment type="caution">
    <text evidence="12">The sequence shown here is derived from an EMBL/GenBank/DDBJ whole genome shotgun (WGS) entry which is preliminary data.</text>
</comment>
<dbReference type="RefSeq" id="WP_134719418.1">
    <property type="nucleotide sequence ID" value="NZ_SDKM01000028.1"/>
</dbReference>
<feature type="domain" description="UDP-glucose/GDP-mannose dehydrogenase C-terminal" evidence="11">
    <location>
        <begin position="318"/>
        <end position="419"/>
    </location>
</feature>
<dbReference type="OrthoDB" id="5193947at2"/>
<dbReference type="Pfam" id="PF00984">
    <property type="entry name" value="UDPG_MGDP_dh"/>
    <property type="match status" value="1"/>
</dbReference>
<dbReference type="PIRSF" id="PIRSF000124">
    <property type="entry name" value="UDPglc_GDPman_dh"/>
    <property type="match status" value="1"/>
</dbReference>
<gene>
    <name evidence="12" type="ORF">EKO23_17495</name>
</gene>
<evidence type="ECO:0000256" key="4">
    <source>
        <dbReference type="ARBA" id="ARBA00023002"/>
    </source>
</evidence>
<dbReference type="SMART" id="SM00984">
    <property type="entry name" value="UDPG_MGDP_dh_C"/>
    <property type="match status" value="1"/>
</dbReference>
<dbReference type="PANTHER" id="PTHR43750">
    <property type="entry name" value="UDP-GLUCOSE 6-DEHYDROGENASE TUAD"/>
    <property type="match status" value="1"/>
</dbReference>
<dbReference type="UniPathway" id="UPA00038">
    <property type="reaction ID" value="UER00491"/>
</dbReference>
<evidence type="ECO:0000256" key="7">
    <source>
        <dbReference type="PIRNR" id="PIRNR000124"/>
    </source>
</evidence>
<dbReference type="SUPFAM" id="SSF51735">
    <property type="entry name" value="NAD(P)-binding Rossmann-fold domains"/>
    <property type="match status" value="1"/>
</dbReference>
<feature type="binding site" evidence="9">
    <location>
        <position position="260"/>
    </location>
    <ligand>
        <name>substrate</name>
    </ligand>
</feature>
<dbReference type="PIRSF" id="PIRSF500134">
    <property type="entry name" value="UDPglc_DH_bac"/>
    <property type="match status" value="1"/>
</dbReference>
<feature type="binding site" evidence="9">
    <location>
        <begin position="152"/>
        <end position="155"/>
    </location>
    <ligand>
        <name>substrate</name>
    </ligand>
</feature>
<comment type="catalytic activity">
    <reaction evidence="6 7">
        <text>UDP-alpha-D-glucose + 2 NAD(+) + H2O = UDP-alpha-D-glucuronate + 2 NADH + 3 H(+)</text>
        <dbReference type="Rhea" id="RHEA:23596"/>
        <dbReference type="ChEBI" id="CHEBI:15377"/>
        <dbReference type="ChEBI" id="CHEBI:15378"/>
        <dbReference type="ChEBI" id="CHEBI:57540"/>
        <dbReference type="ChEBI" id="CHEBI:57945"/>
        <dbReference type="ChEBI" id="CHEBI:58052"/>
        <dbReference type="ChEBI" id="CHEBI:58885"/>
        <dbReference type="EC" id="1.1.1.22"/>
    </reaction>
</comment>
<dbReference type="AlphaFoldDB" id="A0A4Q4Z9M9"/>
<dbReference type="InterPro" id="IPR036291">
    <property type="entry name" value="NAD(P)-bd_dom_sf"/>
</dbReference>
<keyword evidence="4 7" id="KW-0560">Oxidoreductase</keyword>
<dbReference type="EMBL" id="SDKM01000028">
    <property type="protein sequence ID" value="RYP83876.1"/>
    <property type="molecule type" value="Genomic_DNA"/>
</dbReference>
<dbReference type="SUPFAM" id="SSF48179">
    <property type="entry name" value="6-phosphogluconate dehydrogenase C-terminal domain-like"/>
    <property type="match status" value="1"/>
</dbReference>
<dbReference type="GO" id="GO:0051287">
    <property type="term" value="F:NAD binding"/>
    <property type="evidence" value="ECO:0007669"/>
    <property type="project" value="InterPro"/>
</dbReference>
<dbReference type="Pfam" id="PF03720">
    <property type="entry name" value="UDPG_MGDP_dh_C"/>
    <property type="match status" value="1"/>
</dbReference>
<feature type="binding site" evidence="9">
    <location>
        <position position="207"/>
    </location>
    <ligand>
        <name>substrate</name>
    </ligand>
</feature>
<keyword evidence="13" id="KW-1185">Reference proteome</keyword>
<evidence type="ECO:0000256" key="8">
    <source>
        <dbReference type="PIRSR" id="PIRSR500134-1"/>
    </source>
</evidence>
<comment type="similarity">
    <text evidence="2 7">Belongs to the UDP-glucose/GDP-mannose dehydrogenase family.</text>
</comment>
<feature type="binding site" evidence="10">
    <location>
        <position position="122"/>
    </location>
    <ligand>
        <name>NAD(+)</name>
        <dbReference type="ChEBI" id="CHEBI:57540"/>
    </ligand>
</feature>
<dbReference type="Proteomes" id="UP000295198">
    <property type="component" value="Unassembled WGS sequence"/>
</dbReference>
<feature type="binding site" evidence="10">
    <location>
        <position position="155"/>
    </location>
    <ligand>
        <name>NAD(+)</name>
        <dbReference type="ChEBI" id="CHEBI:57540"/>
    </ligand>
</feature>
<comment type="pathway">
    <text evidence="1">Nucleotide-sugar biosynthesis; UDP-alpha-D-glucuronate biosynthesis; UDP-alpha-D-glucuronate from UDP-alpha-D-glucose: step 1/1.</text>
</comment>
<dbReference type="InterPro" id="IPR017476">
    <property type="entry name" value="UDP-Glc/GDP-Man"/>
</dbReference>
<feature type="binding site" evidence="9">
    <location>
        <begin position="252"/>
        <end position="256"/>
    </location>
    <ligand>
        <name>substrate</name>
    </ligand>
</feature>
<organism evidence="12 13">
    <name type="scientific">Nocardioides guangzhouensis</name>
    <dbReference type="NCBI Taxonomy" id="2497878"/>
    <lineage>
        <taxon>Bacteria</taxon>
        <taxon>Bacillati</taxon>
        <taxon>Actinomycetota</taxon>
        <taxon>Actinomycetes</taxon>
        <taxon>Propionibacteriales</taxon>
        <taxon>Nocardioidaceae</taxon>
        <taxon>Nocardioides</taxon>
    </lineage>
</organism>
<evidence type="ECO:0000256" key="9">
    <source>
        <dbReference type="PIRSR" id="PIRSR500134-2"/>
    </source>
</evidence>
<dbReference type="Gene3D" id="1.20.5.100">
    <property type="entry name" value="Cytochrome c1, transmembrane anchor, C-terminal"/>
    <property type="match status" value="1"/>
</dbReference>
<evidence type="ECO:0000313" key="12">
    <source>
        <dbReference type="EMBL" id="RYP83876.1"/>
    </source>
</evidence>
<feature type="binding site" evidence="9">
    <location>
        <position position="325"/>
    </location>
    <ligand>
        <name>substrate</name>
    </ligand>
</feature>
<dbReference type="InterPro" id="IPR014027">
    <property type="entry name" value="UDP-Glc/GDP-Man_DH_C"/>
</dbReference>
<dbReference type="InterPro" id="IPR036220">
    <property type="entry name" value="UDP-Glc/GDP-Man_DH_C_sf"/>
</dbReference>
<dbReference type="SUPFAM" id="SSF52413">
    <property type="entry name" value="UDP-glucose/GDP-mannose dehydrogenase C-terminal domain"/>
    <property type="match status" value="1"/>
</dbReference>
<evidence type="ECO:0000256" key="10">
    <source>
        <dbReference type="PIRSR" id="PIRSR500134-3"/>
    </source>
</evidence>
<evidence type="ECO:0000313" key="13">
    <source>
        <dbReference type="Proteomes" id="UP000295198"/>
    </source>
</evidence>
<keyword evidence="5 7" id="KW-0520">NAD</keyword>
<evidence type="ECO:0000259" key="11">
    <source>
        <dbReference type="SMART" id="SM00984"/>
    </source>
</evidence>
<dbReference type="Pfam" id="PF03721">
    <property type="entry name" value="UDPG_MGDP_dh_N"/>
    <property type="match status" value="1"/>
</dbReference>
<dbReference type="GO" id="GO:0000271">
    <property type="term" value="P:polysaccharide biosynthetic process"/>
    <property type="evidence" value="ECO:0007669"/>
    <property type="project" value="InterPro"/>
</dbReference>
<dbReference type="GO" id="GO:0006065">
    <property type="term" value="P:UDP-glucuronate biosynthetic process"/>
    <property type="evidence" value="ECO:0007669"/>
    <property type="project" value="UniProtKB-UniPathway"/>
</dbReference>
<feature type="binding site" evidence="10">
    <location>
        <position position="86"/>
    </location>
    <ligand>
        <name>NAD(+)</name>
        <dbReference type="ChEBI" id="CHEBI:57540"/>
    </ligand>
</feature>
<reference evidence="12 13" key="1">
    <citation type="submission" date="2019-01" db="EMBL/GenBank/DDBJ databases">
        <title>Nocardioides guangzhouensis sp. nov., an actinobacterium isolated from soil.</title>
        <authorList>
            <person name="Fu Y."/>
            <person name="Cai Y."/>
            <person name="Lin Z."/>
            <person name="Chen P."/>
        </authorList>
    </citation>
    <scope>NUCLEOTIDE SEQUENCE [LARGE SCALE GENOMIC DNA]</scope>
    <source>
        <strain evidence="12 13">130</strain>
    </source>
</reference>
<dbReference type="Gene3D" id="3.40.50.720">
    <property type="entry name" value="NAD(P)-binding Rossmann-like Domain"/>
    <property type="match status" value="2"/>
</dbReference>
<dbReference type="PANTHER" id="PTHR43750:SF3">
    <property type="entry name" value="UDP-GLUCOSE 6-DEHYDROGENASE TUAD"/>
    <property type="match status" value="1"/>
</dbReference>
<dbReference type="InterPro" id="IPR008927">
    <property type="entry name" value="6-PGluconate_DH-like_C_sf"/>
</dbReference>
<dbReference type="EC" id="1.1.1.22" evidence="3 7"/>
<evidence type="ECO:0000256" key="6">
    <source>
        <dbReference type="ARBA" id="ARBA00047473"/>
    </source>
</evidence>
<name>A0A4Q4Z9M9_9ACTN</name>
<feature type="binding site" evidence="10">
    <location>
        <position position="266"/>
    </location>
    <ligand>
        <name>NAD(+)</name>
        <dbReference type="ChEBI" id="CHEBI:57540"/>
    </ligand>
</feature>
<sequence length="434" mass="47057">MRVTVIGCGYLGTTHAACLAEMGHEVLAVEIDPQRRHRLQEGHLPFYEPGLEQLLSKHTANGSLRFTDSYQEAAEFAVVHFLCVGTPQQESGLGADLTQIESAISSLAPRLRPGALIVGKCTVPVGTAEALAQRVLDMAPVPNVALAWNPEFLREGRAVDDSLRPDRLVFGVASPAAEDLLRRIYAGPIADGCPVVVTDFPTAELVKGAANAFLATKISFINAIAEVCEAAGADVRALADALGHDERIGRSFLNAGVGFGGGCLPKDIRAFVHRAGELGVEDAMSFLREVDAINQRQRQRVLDMAKSALAQVHQPRVTVLGAAFKPHSDDVRDSPALWIAGQLYLAGAEVCVHDPEAIDTARRRFPTLKYASDPLDACRDADLVLHLTEWPEYRELDPDKVGDVVARRVVIDGRNKLDDIAWREAGWEFRGIGR</sequence>
<evidence type="ECO:0000256" key="2">
    <source>
        <dbReference type="ARBA" id="ARBA00006601"/>
    </source>
</evidence>
<evidence type="ECO:0000256" key="5">
    <source>
        <dbReference type="ARBA" id="ARBA00023027"/>
    </source>
</evidence>
<accession>A0A4Q4Z9M9</accession>
<feature type="active site" description="Nucleophile" evidence="8">
    <location>
        <position position="263"/>
    </location>
</feature>